<evidence type="ECO:0000313" key="1">
    <source>
        <dbReference type="EMBL" id="KAA0930445.1"/>
    </source>
</evidence>
<dbReference type="RefSeq" id="WP_149514129.1">
    <property type="nucleotide sequence ID" value="NZ_VDFC01000047.1"/>
</dbReference>
<comment type="caution">
    <text evidence="1">The sequence shown here is derived from an EMBL/GenBank/DDBJ whole genome shotgun (WGS) entry which is preliminary data.</text>
</comment>
<dbReference type="AlphaFoldDB" id="A0A5B0APG7"/>
<evidence type="ECO:0000313" key="2">
    <source>
        <dbReference type="Proteomes" id="UP000324965"/>
    </source>
</evidence>
<accession>A0A5B0APG7</accession>
<proteinExistence type="predicted"/>
<organism evidence="1 2">
    <name type="scientific">Streptomyces apricus</name>
    <dbReference type="NCBI Taxonomy" id="1828112"/>
    <lineage>
        <taxon>Bacteria</taxon>
        <taxon>Bacillati</taxon>
        <taxon>Actinomycetota</taxon>
        <taxon>Actinomycetes</taxon>
        <taxon>Kitasatosporales</taxon>
        <taxon>Streptomycetaceae</taxon>
        <taxon>Streptomyces</taxon>
    </lineage>
</organism>
<keyword evidence="2" id="KW-1185">Reference proteome</keyword>
<dbReference type="EMBL" id="VDFC01000047">
    <property type="protein sequence ID" value="KAA0930445.1"/>
    <property type="molecule type" value="Genomic_DNA"/>
</dbReference>
<dbReference type="Proteomes" id="UP000324965">
    <property type="component" value="Unassembled WGS sequence"/>
</dbReference>
<name>A0A5B0APG7_9ACTN</name>
<protein>
    <submittedName>
        <fullName evidence="1">Uncharacterized protein</fullName>
    </submittedName>
</protein>
<reference evidence="1 2" key="1">
    <citation type="submission" date="2019-05" db="EMBL/GenBank/DDBJ databases">
        <authorList>
            <person name="Hariharan J."/>
            <person name="Choudoir M.J."/>
            <person name="Diebold P."/>
            <person name="Panke-Buisse K."/>
            <person name="Buckley D.H."/>
        </authorList>
    </citation>
    <scope>NUCLEOTIDE SEQUENCE [LARGE SCALE GENOMIC DNA]</scope>
    <source>
        <strain evidence="1 2">SUN51</strain>
    </source>
</reference>
<sequence>MSLPAIAIIVSCASALFTATNAVVSYLNYRRTKPLIAVEILTVGKHYDGDGRLYSTLEVGVRLVNRSPSTATVERLVMKGKIKSFQRHKLRRLRTMGVHRIGEPLTLEPMAGIKHDLRFQVPEMRLGYADARRVRVYAELSTGRIVKSSGMPFALLESLNNLRREDSLQGARESRMPLND</sequence>
<gene>
    <name evidence="1" type="ORF">FGF04_28105</name>
</gene>